<feature type="compositionally biased region" description="Polar residues" evidence="1">
    <location>
        <begin position="1"/>
        <end position="12"/>
    </location>
</feature>
<evidence type="ECO:0000256" key="1">
    <source>
        <dbReference type="SAM" id="MobiDB-lite"/>
    </source>
</evidence>
<keyword evidence="3" id="KW-1185">Reference proteome</keyword>
<accession>A0A368FTP0</accession>
<evidence type="ECO:0000313" key="2">
    <source>
        <dbReference type="EMBL" id="RCN35594.1"/>
    </source>
</evidence>
<protein>
    <submittedName>
        <fullName evidence="2">Uncharacterized protein</fullName>
    </submittedName>
</protein>
<proteinExistence type="predicted"/>
<evidence type="ECO:0000313" key="3">
    <source>
        <dbReference type="Proteomes" id="UP000252519"/>
    </source>
</evidence>
<organism evidence="2 3">
    <name type="scientific">Ancylostoma caninum</name>
    <name type="common">Dog hookworm</name>
    <dbReference type="NCBI Taxonomy" id="29170"/>
    <lineage>
        <taxon>Eukaryota</taxon>
        <taxon>Metazoa</taxon>
        <taxon>Ecdysozoa</taxon>
        <taxon>Nematoda</taxon>
        <taxon>Chromadorea</taxon>
        <taxon>Rhabditida</taxon>
        <taxon>Rhabditina</taxon>
        <taxon>Rhabditomorpha</taxon>
        <taxon>Strongyloidea</taxon>
        <taxon>Ancylostomatidae</taxon>
        <taxon>Ancylostomatinae</taxon>
        <taxon>Ancylostoma</taxon>
    </lineage>
</organism>
<reference evidence="2 3" key="1">
    <citation type="submission" date="2014-10" db="EMBL/GenBank/DDBJ databases">
        <title>Draft genome of the hookworm Ancylostoma caninum.</title>
        <authorList>
            <person name="Mitreva M."/>
        </authorList>
    </citation>
    <scope>NUCLEOTIDE SEQUENCE [LARGE SCALE GENOMIC DNA]</scope>
    <source>
        <strain evidence="2 3">Baltimore</strain>
    </source>
</reference>
<dbReference type="OrthoDB" id="5827837at2759"/>
<gene>
    <name evidence="2" type="ORF">ANCCAN_18544</name>
</gene>
<dbReference type="AlphaFoldDB" id="A0A368FTP0"/>
<feature type="region of interest" description="Disordered" evidence="1">
    <location>
        <begin position="1"/>
        <end position="23"/>
    </location>
</feature>
<dbReference type="EMBL" id="JOJR01000644">
    <property type="protein sequence ID" value="RCN35594.1"/>
    <property type="molecule type" value="Genomic_DNA"/>
</dbReference>
<dbReference type="Proteomes" id="UP000252519">
    <property type="component" value="Unassembled WGS sequence"/>
</dbReference>
<name>A0A368FTP0_ANCCA</name>
<sequence>MYSKSSLNPSKSPQRRYVVDGHKPLPPVKYNLFPVKTQSKQKQFHSLRREGKFFLVDAPPKLEKPAKIPKLDAKFVELPALSPVDDFCIFERTRTPSPSYLDSPSWLHSPSWLDIPSDHSRIPSPTGSSVSSSSCPSVVIIEPPRRKPFSPEELQSRKRFKGERQVSLRGKHGVLVYQIPGTEDAYVFCHDRTNAHYQIFQCVHCWEFKKVTPILVIGDEFLEDPDKLDHCCLGTNMLEDRVKRLTHKWLMELREESKFCKSSPREEYENFLKWLRDESDEDTQVRKKMLKIFKESGGYSEHRKLFARFCKPKKTAPKSFVEKYIPQPYSRGNESGEECLVEFDDSFHPEKMGTMELLKAMTGIDD</sequence>
<comment type="caution">
    <text evidence="2">The sequence shown here is derived from an EMBL/GenBank/DDBJ whole genome shotgun (WGS) entry which is preliminary data.</text>
</comment>